<dbReference type="OMA" id="YMDESMS"/>
<evidence type="ECO:0000313" key="3">
    <source>
        <dbReference type="EMBL" id="KPI85081.1"/>
    </source>
</evidence>
<dbReference type="VEuPathDB" id="TriTrypDB:Lsey_0209_0050"/>
<feature type="compositionally biased region" description="Low complexity" evidence="2">
    <location>
        <begin position="463"/>
        <end position="480"/>
    </location>
</feature>
<dbReference type="EMBL" id="LJSK01000209">
    <property type="protein sequence ID" value="KPI85081.1"/>
    <property type="molecule type" value="Genomic_DNA"/>
</dbReference>
<evidence type="ECO:0000256" key="2">
    <source>
        <dbReference type="SAM" id="MobiDB-lite"/>
    </source>
</evidence>
<dbReference type="Proteomes" id="UP000038009">
    <property type="component" value="Unassembled WGS sequence"/>
</dbReference>
<feature type="region of interest" description="Disordered" evidence="2">
    <location>
        <begin position="451"/>
        <end position="480"/>
    </location>
</feature>
<dbReference type="OrthoDB" id="273292at2759"/>
<protein>
    <submittedName>
        <fullName evidence="3">Uncharacterized protein</fullName>
    </submittedName>
</protein>
<keyword evidence="4" id="KW-1185">Reference proteome</keyword>
<reference evidence="3 4" key="1">
    <citation type="journal article" date="2015" name="PLoS Pathog.">
        <title>Leptomonas seymouri: Adaptations to the Dixenous Life Cycle Analyzed by Genome Sequencing, Transcriptome Profiling and Co-infection with Leishmania donovani.</title>
        <authorList>
            <person name="Kraeva N."/>
            <person name="Butenko A."/>
            <person name="Hlavacova J."/>
            <person name="Kostygov A."/>
            <person name="Myskova J."/>
            <person name="Grybchuk D."/>
            <person name="Lestinova T."/>
            <person name="Votypka J."/>
            <person name="Volf P."/>
            <person name="Opperdoes F."/>
            <person name="Flegontov P."/>
            <person name="Lukes J."/>
            <person name="Yurchenko V."/>
        </authorList>
    </citation>
    <scope>NUCLEOTIDE SEQUENCE [LARGE SCALE GENOMIC DNA]</scope>
    <source>
        <strain evidence="3 4">ATCC 30220</strain>
    </source>
</reference>
<feature type="region of interest" description="Disordered" evidence="2">
    <location>
        <begin position="604"/>
        <end position="638"/>
    </location>
</feature>
<organism evidence="3 4">
    <name type="scientific">Leptomonas seymouri</name>
    <dbReference type="NCBI Taxonomy" id="5684"/>
    <lineage>
        <taxon>Eukaryota</taxon>
        <taxon>Discoba</taxon>
        <taxon>Euglenozoa</taxon>
        <taxon>Kinetoplastea</taxon>
        <taxon>Metakinetoplastina</taxon>
        <taxon>Trypanosomatida</taxon>
        <taxon>Trypanosomatidae</taxon>
        <taxon>Leishmaniinae</taxon>
        <taxon>Leptomonas</taxon>
    </lineage>
</organism>
<comment type="caution">
    <text evidence="3">The sequence shown here is derived from an EMBL/GenBank/DDBJ whole genome shotgun (WGS) entry which is preliminary data.</text>
</comment>
<feature type="coiled-coil region" evidence="1">
    <location>
        <begin position="505"/>
        <end position="539"/>
    </location>
</feature>
<feature type="coiled-coil region" evidence="1">
    <location>
        <begin position="404"/>
        <end position="431"/>
    </location>
</feature>
<sequence>MDRFRTTLCLNGVRTSDNVPLSVVDAQTLSINGKLINADDIVERALPSRIATAIETSMAATPAYSSSVFFLLGSLVHHGRMGDAVASYIIRDQALHRSPLYDRQVSQRPVVTVPSTSSTGSANKRLGEAPLQYEECLLFAYDEGALACETLRASDTAATIDDVLGALHVISFVVFKYAMHKTCVLLVGSHLSTAHMAALLLASRRHVFLYVDSTMSAQEAESTIVEMEQVRHSLCAFSLPLDGDVRQARAAADAVAAADSQASPHLHASRTLDALAHSREEYELLLMAMTREGFARGSASARAGRTELAERATQAKLQRELQEARAAQQAAEANLEEQRQSHRKEMLSLRGELQLLEEERVTKQSASTDSEFLDGGRPVSQNLMHSFQRQAPSQMQSPTTDATVAQLRRALQDAQKAQKFMEEKVRLLELRQSIVGGDPAFLAPTCDSHANGSVVSPRPSLRLPTAASGPGPASSSLAATSGTTATAAAASWEQSLLQQENTALVAEFQRKEKEWQQRLRHASSEVAKLHQENAAMRETLHLQSQTIVAAKQALIDSRAVQEQEISQVLNRVRTLSQKSRSRYRNHTASAEASVALANGEKVRSDVPAAHAARISTPPPSSASTATASRNGGMMSPVR</sequence>
<dbReference type="AlphaFoldDB" id="A0A0N1HUI5"/>
<evidence type="ECO:0000256" key="1">
    <source>
        <dbReference type="SAM" id="Coils"/>
    </source>
</evidence>
<evidence type="ECO:0000313" key="4">
    <source>
        <dbReference type="Proteomes" id="UP000038009"/>
    </source>
</evidence>
<proteinExistence type="predicted"/>
<feature type="compositionally biased region" description="Basic and acidic residues" evidence="2">
    <location>
        <begin position="336"/>
        <end position="345"/>
    </location>
</feature>
<name>A0A0N1HUI5_LEPSE</name>
<gene>
    <name evidence="3" type="ORF">ABL78_5847</name>
</gene>
<keyword evidence="1" id="KW-0175">Coiled coil</keyword>
<accession>A0A0N1HUI5</accession>
<feature type="region of interest" description="Disordered" evidence="2">
    <location>
        <begin position="325"/>
        <end position="345"/>
    </location>
</feature>